<comment type="caution">
    <text evidence="3">The sequence shown here is derived from an EMBL/GenBank/DDBJ whole genome shotgun (WGS) entry which is preliminary data.</text>
</comment>
<keyword evidence="1" id="KW-1133">Transmembrane helix</keyword>
<feature type="transmembrane region" description="Helical" evidence="1">
    <location>
        <begin position="36"/>
        <end position="57"/>
    </location>
</feature>
<dbReference type="RefSeq" id="WP_222923602.1">
    <property type="nucleotide sequence ID" value="NZ_CP082287.1"/>
</dbReference>
<dbReference type="Gene3D" id="1.20.144.10">
    <property type="entry name" value="Phosphatidic acid phosphatase type 2/haloperoxidase"/>
    <property type="match status" value="1"/>
</dbReference>
<feature type="transmembrane region" description="Helical" evidence="1">
    <location>
        <begin position="101"/>
        <end position="120"/>
    </location>
</feature>
<feature type="transmembrane region" description="Helical" evidence="1">
    <location>
        <begin position="126"/>
        <end position="143"/>
    </location>
</feature>
<dbReference type="GeneID" id="67212323"/>
<reference evidence="3" key="1">
    <citation type="submission" date="2024-09" db="EMBL/GenBank/DDBJ databases">
        <authorList>
            <person name="Sun Q."/>
        </authorList>
    </citation>
    <scope>NUCLEOTIDE SEQUENCE [LARGE SCALE GENOMIC DNA]</scope>
    <source>
        <strain evidence="3">JCM 31273</strain>
    </source>
</reference>
<dbReference type="InterPro" id="IPR036938">
    <property type="entry name" value="PAP2/HPO_sf"/>
</dbReference>
<name>A0ABD5MJ28_9EURY</name>
<evidence type="ECO:0000256" key="1">
    <source>
        <dbReference type="SAM" id="Phobius"/>
    </source>
</evidence>
<dbReference type="EMBL" id="JBHMAJ010000005">
    <property type="protein sequence ID" value="MFB9823846.1"/>
    <property type="molecule type" value="Genomic_DNA"/>
</dbReference>
<sequence>MSLVTSLLVGAANELIYVVPLSLIVGWLLGYRVDAFQVFTTVVVAIAVSYGFGLFFAHPAPYQVQQTIVSDTPVNSFPSQHTTVLFAFALAALWQKHYAVGTAFVALAVIVGAARVAVGYHWPIDIIGALAATIVAIAFVATIEASVEQLAENVIEVEYRVRSAVSTE</sequence>
<gene>
    <name evidence="3" type="ORF">ACFFOL_06650</name>
</gene>
<evidence type="ECO:0000313" key="4">
    <source>
        <dbReference type="Proteomes" id="UP001589595"/>
    </source>
</evidence>
<dbReference type="InterPro" id="IPR000326">
    <property type="entry name" value="PAP2/HPO"/>
</dbReference>
<dbReference type="PANTHER" id="PTHR14969:SF13">
    <property type="entry name" value="AT30094P"/>
    <property type="match status" value="1"/>
</dbReference>
<organism evidence="3 4">
    <name type="scientific">Halobaculum roseum</name>
    <dbReference type="NCBI Taxonomy" id="2175149"/>
    <lineage>
        <taxon>Archaea</taxon>
        <taxon>Methanobacteriati</taxon>
        <taxon>Methanobacteriota</taxon>
        <taxon>Stenosarchaea group</taxon>
        <taxon>Halobacteria</taxon>
        <taxon>Halobacteriales</taxon>
        <taxon>Haloferacaceae</taxon>
        <taxon>Halobaculum</taxon>
    </lineage>
</organism>
<dbReference type="AlphaFoldDB" id="A0ABD5MJ28"/>
<protein>
    <submittedName>
        <fullName evidence="3">Phosphatase PAP2 family protein</fullName>
    </submittedName>
</protein>
<keyword evidence="1" id="KW-0472">Membrane</keyword>
<dbReference type="SUPFAM" id="SSF48317">
    <property type="entry name" value="Acid phosphatase/Vanadium-dependent haloperoxidase"/>
    <property type="match status" value="1"/>
</dbReference>
<dbReference type="Proteomes" id="UP001589595">
    <property type="component" value="Unassembled WGS sequence"/>
</dbReference>
<evidence type="ECO:0000259" key="2">
    <source>
        <dbReference type="SMART" id="SM00014"/>
    </source>
</evidence>
<keyword evidence="4" id="KW-1185">Reference proteome</keyword>
<feature type="domain" description="Phosphatidic acid phosphatase type 2/haloperoxidase" evidence="2">
    <location>
        <begin position="34"/>
        <end position="141"/>
    </location>
</feature>
<dbReference type="SMART" id="SM00014">
    <property type="entry name" value="acidPPc"/>
    <property type="match status" value="1"/>
</dbReference>
<evidence type="ECO:0000313" key="3">
    <source>
        <dbReference type="EMBL" id="MFB9823846.1"/>
    </source>
</evidence>
<keyword evidence="1" id="KW-0812">Transmembrane</keyword>
<dbReference type="PANTHER" id="PTHR14969">
    <property type="entry name" value="SPHINGOSINE-1-PHOSPHATE PHOSPHOHYDROLASE"/>
    <property type="match status" value="1"/>
</dbReference>
<dbReference type="Pfam" id="PF01569">
    <property type="entry name" value="PAP2"/>
    <property type="match status" value="1"/>
</dbReference>
<accession>A0ABD5MJ28</accession>
<feature type="transmembrane region" description="Helical" evidence="1">
    <location>
        <begin position="6"/>
        <end position="29"/>
    </location>
</feature>
<proteinExistence type="predicted"/>